<proteinExistence type="inferred from homology"/>
<evidence type="ECO:0000256" key="1">
    <source>
        <dbReference type="ARBA" id="ARBA00004377"/>
    </source>
</evidence>
<dbReference type="PANTHER" id="PTHR38779:SF2">
    <property type="entry name" value="TYPE II SECRETION SYSTEM PROTEIN I-RELATED"/>
    <property type="match status" value="1"/>
</dbReference>
<protein>
    <recommendedName>
        <fullName evidence="9">Type II secretion system protein I</fullName>
        <shortName evidence="9">T2SS minor pseudopilin I</shortName>
    </recommendedName>
</protein>
<dbReference type="Gene3D" id="3.30.1300.30">
    <property type="entry name" value="GSPII I/J protein-like"/>
    <property type="match status" value="1"/>
</dbReference>
<keyword evidence="5 9" id="KW-0997">Cell inner membrane</keyword>
<evidence type="ECO:0000256" key="8">
    <source>
        <dbReference type="ARBA" id="ARBA00023136"/>
    </source>
</evidence>
<dbReference type="PANTHER" id="PTHR38779">
    <property type="entry name" value="TYPE II SECRETION SYSTEM PROTEIN I-RELATED"/>
    <property type="match status" value="1"/>
</dbReference>
<keyword evidence="12" id="KW-1185">Reference proteome</keyword>
<dbReference type="PROSITE" id="PS00409">
    <property type="entry name" value="PROKAR_NTER_METHYL"/>
    <property type="match status" value="1"/>
</dbReference>
<feature type="domain" description="Type II secretion system protein GspI C-terminal" evidence="10">
    <location>
        <begin position="39"/>
        <end position="118"/>
    </location>
</feature>
<keyword evidence="8" id="KW-0472">Membrane</keyword>
<accession>A0A1G8ZI04</accession>
<evidence type="ECO:0000256" key="4">
    <source>
        <dbReference type="ARBA" id="ARBA00022481"/>
    </source>
</evidence>
<comment type="PTM">
    <text evidence="9">Cleaved by prepilin peptidase.</text>
</comment>
<dbReference type="Proteomes" id="UP000199527">
    <property type="component" value="Unassembled WGS sequence"/>
</dbReference>
<name>A0A1G8ZI04_9GAMM</name>
<dbReference type="NCBIfam" id="TIGR01707">
    <property type="entry name" value="gspI"/>
    <property type="match status" value="1"/>
</dbReference>
<dbReference type="InterPro" id="IPR012902">
    <property type="entry name" value="N_methyl_site"/>
</dbReference>
<dbReference type="Pfam" id="PF07963">
    <property type="entry name" value="N_methyl"/>
    <property type="match status" value="1"/>
</dbReference>
<gene>
    <name evidence="11" type="ORF">SAMN04488540_12016</name>
</gene>
<comment type="function">
    <text evidence="9">Component of the type II secretion system required for the energy-dependent secretion of extracellular factors such as proteases and toxins from the periplasm.</text>
</comment>
<evidence type="ECO:0000313" key="11">
    <source>
        <dbReference type="EMBL" id="SDK14633.1"/>
    </source>
</evidence>
<keyword evidence="7" id="KW-1133">Transmembrane helix</keyword>
<evidence type="ECO:0000256" key="5">
    <source>
        <dbReference type="ARBA" id="ARBA00022519"/>
    </source>
</evidence>
<dbReference type="OrthoDB" id="6121517at2"/>
<comment type="subcellular location">
    <subcellularLocation>
        <location evidence="1 9">Cell inner membrane</location>
        <topology evidence="1 9">Single-pass membrane protein</topology>
    </subcellularLocation>
</comment>
<dbReference type="Pfam" id="PF02501">
    <property type="entry name" value="T2SSI"/>
    <property type="match status" value="1"/>
</dbReference>
<sequence>MRHRGFTLLEVMVALAVFAMAAVAVVKSAGEQLAAVPILREKTFATFVAHNRMVDARLESAFPELGNGKKGRVELADQQWYWRQEVIKTGDEEFRAIRVKVSLDPGFDPIISEVTTYVAKPD</sequence>
<evidence type="ECO:0000256" key="7">
    <source>
        <dbReference type="ARBA" id="ARBA00022989"/>
    </source>
</evidence>
<dbReference type="NCBIfam" id="TIGR02532">
    <property type="entry name" value="IV_pilin_GFxxxE"/>
    <property type="match status" value="1"/>
</dbReference>
<dbReference type="SUPFAM" id="SSF54523">
    <property type="entry name" value="Pili subunits"/>
    <property type="match status" value="1"/>
</dbReference>
<evidence type="ECO:0000256" key="9">
    <source>
        <dbReference type="RuleBase" id="RU368030"/>
    </source>
</evidence>
<dbReference type="EMBL" id="FNEM01000020">
    <property type="protein sequence ID" value="SDK14633.1"/>
    <property type="molecule type" value="Genomic_DNA"/>
</dbReference>
<comment type="subunit">
    <text evidence="9">Type II secretion is composed of four main components: the outer membrane complex, the inner membrane complex, the cytoplasmic secretion ATPase and the periplasm-spanning pseudopilus.</text>
</comment>
<organism evidence="11 12">
    <name type="scientific">Ferrimonas sediminum</name>
    <dbReference type="NCBI Taxonomy" id="718193"/>
    <lineage>
        <taxon>Bacteria</taxon>
        <taxon>Pseudomonadati</taxon>
        <taxon>Pseudomonadota</taxon>
        <taxon>Gammaproteobacteria</taxon>
        <taxon>Alteromonadales</taxon>
        <taxon>Ferrimonadaceae</taxon>
        <taxon>Ferrimonas</taxon>
    </lineage>
</organism>
<dbReference type="InterPro" id="IPR002416">
    <property type="entry name" value="T2SS_protein-GspH"/>
</dbReference>
<dbReference type="GO" id="GO:0015628">
    <property type="term" value="P:protein secretion by the type II secretion system"/>
    <property type="evidence" value="ECO:0007669"/>
    <property type="project" value="UniProtKB-UniRule"/>
</dbReference>
<dbReference type="PRINTS" id="PR00885">
    <property type="entry name" value="BCTERIALGSPH"/>
</dbReference>
<reference evidence="12" key="1">
    <citation type="submission" date="2016-10" db="EMBL/GenBank/DDBJ databases">
        <authorList>
            <person name="Varghese N."/>
            <person name="Submissions S."/>
        </authorList>
    </citation>
    <scope>NUCLEOTIDE SEQUENCE [LARGE SCALE GENOMIC DNA]</scope>
    <source>
        <strain evidence="12">DSM 23317</strain>
    </source>
</reference>
<dbReference type="GO" id="GO:0015627">
    <property type="term" value="C:type II protein secretion system complex"/>
    <property type="evidence" value="ECO:0007669"/>
    <property type="project" value="UniProtKB-UniRule"/>
</dbReference>
<keyword evidence="6" id="KW-0812">Transmembrane</keyword>
<evidence type="ECO:0000256" key="2">
    <source>
        <dbReference type="ARBA" id="ARBA00008358"/>
    </source>
</evidence>
<keyword evidence="3" id="KW-1003">Cell membrane</keyword>
<dbReference type="RefSeq" id="WP_090367748.1">
    <property type="nucleotide sequence ID" value="NZ_FNEM01000020.1"/>
</dbReference>
<dbReference type="AlphaFoldDB" id="A0A1G8ZI04"/>
<dbReference type="GO" id="GO:0005886">
    <property type="term" value="C:plasma membrane"/>
    <property type="evidence" value="ECO:0007669"/>
    <property type="project" value="UniProtKB-SubCell"/>
</dbReference>
<evidence type="ECO:0000259" key="10">
    <source>
        <dbReference type="Pfam" id="PF02501"/>
    </source>
</evidence>
<keyword evidence="4 9" id="KW-0488">Methylation</keyword>
<evidence type="ECO:0000256" key="3">
    <source>
        <dbReference type="ARBA" id="ARBA00022475"/>
    </source>
</evidence>
<evidence type="ECO:0000313" key="12">
    <source>
        <dbReference type="Proteomes" id="UP000199527"/>
    </source>
</evidence>
<dbReference type="InterPro" id="IPR045584">
    <property type="entry name" value="Pilin-like"/>
</dbReference>
<comment type="similarity">
    <text evidence="2 9">Belongs to the GSP I family.</text>
</comment>
<dbReference type="InterPro" id="IPR003413">
    <property type="entry name" value="T2SS_GspI_C"/>
</dbReference>
<dbReference type="InterPro" id="IPR010052">
    <property type="entry name" value="T2SS_protein-GspI"/>
</dbReference>
<evidence type="ECO:0000256" key="6">
    <source>
        <dbReference type="ARBA" id="ARBA00022692"/>
    </source>
</evidence>